<gene>
    <name evidence="2" type="ORF">EXE58_15580</name>
</gene>
<dbReference type="Pfam" id="PF04717">
    <property type="entry name" value="Phage_base_V"/>
    <property type="match status" value="1"/>
</dbReference>
<proteinExistence type="predicted"/>
<accession>A0A4P7IK72</accession>
<dbReference type="RefSeq" id="WP_135268722.1">
    <property type="nucleotide sequence ID" value="NZ_CP038436.1"/>
</dbReference>
<dbReference type="OrthoDB" id="9762420at2"/>
<evidence type="ECO:0000313" key="2">
    <source>
        <dbReference type="EMBL" id="QBX56737.1"/>
    </source>
</evidence>
<dbReference type="AlphaFoldDB" id="A0A4P7IK72"/>
<keyword evidence="3" id="KW-1185">Reference proteome</keyword>
<reference evidence="2 3" key="1">
    <citation type="submission" date="2019-03" db="EMBL/GenBank/DDBJ databases">
        <title>Three New Species of Nocardioides, Nocardioides euryhalodurans sp. nov., Nocardioides seonyuensis sp. nov. and Nocardioides eburneoflavus sp. nov. Iolated from Soil.</title>
        <authorList>
            <person name="Roh S.G."/>
            <person name="Lee C."/>
            <person name="Kim M.-K."/>
            <person name="Kim S.B."/>
        </authorList>
    </citation>
    <scope>NUCLEOTIDE SEQUENCE [LARGE SCALE GENOMIC DNA]</scope>
    <source>
        <strain evidence="2 3">MMS17-SY207-3</strain>
    </source>
</reference>
<protein>
    <submittedName>
        <fullName evidence="2">Baseplate assembly protein</fullName>
    </submittedName>
</protein>
<dbReference type="Proteomes" id="UP000294853">
    <property type="component" value="Chromosome"/>
</dbReference>
<name>A0A4P7IK72_9ACTN</name>
<dbReference type="KEGG" id="nsn:EXE58_15580"/>
<dbReference type="InterPro" id="IPR006531">
    <property type="entry name" value="Gp5/Vgr_OB"/>
</dbReference>
<evidence type="ECO:0000313" key="3">
    <source>
        <dbReference type="Proteomes" id="UP000294853"/>
    </source>
</evidence>
<dbReference type="SUPFAM" id="SSF69255">
    <property type="entry name" value="gp5 N-terminal domain-like"/>
    <property type="match status" value="1"/>
</dbReference>
<organism evidence="2 3">
    <name type="scientific">Nocardioides seonyuensis</name>
    <dbReference type="NCBI Taxonomy" id="2518371"/>
    <lineage>
        <taxon>Bacteria</taxon>
        <taxon>Bacillati</taxon>
        <taxon>Actinomycetota</taxon>
        <taxon>Actinomycetes</taxon>
        <taxon>Propionibacteriales</taxon>
        <taxon>Nocardioidaceae</taxon>
        <taxon>Nocardioides</taxon>
    </lineage>
</organism>
<dbReference type="InterPro" id="IPR037026">
    <property type="entry name" value="Vgr_OB-fold_dom_sf"/>
</dbReference>
<sequence length="185" mass="18972">MPAQTTNPSATRAGTKTWFGKYRGTVVNNVDPKFMGRLLLTVPDVLGLVPSSWAEACVPLAGPTGTSMGSWFVPPIGAGVWVEFEAGDPSRPIWSGCRWGAPSDPPTLAKAGLPVSPSIVLQTAGQQTLAISDLPGPTGGIMLKSATGATLIVNDTGIYIQNGKGASLVMTGPTVTINNGALTVI</sequence>
<dbReference type="Gene3D" id="2.40.50.230">
    <property type="entry name" value="Gp5 N-terminal domain"/>
    <property type="match status" value="1"/>
</dbReference>
<dbReference type="EMBL" id="CP038436">
    <property type="protein sequence ID" value="QBX56737.1"/>
    <property type="molecule type" value="Genomic_DNA"/>
</dbReference>
<feature type="domain" description="Gp5/Type VI secretion system Vgr protein OB-fold" evidence="1">
    <location>
        <begin position="22"/>
        <end position="99"/>
    </location>
</feature>
<evidence type="ECO:0000259" key="1">
    <source>
        <dbReference type="Pfam" id="PF04717"/>
    </source>
</evidence>